<accession>A0A286DEK9</accession>
<keyword evidence="4 6" id="KW-1133">Transmembrane helix</keyword>
<proteinExistence type="predicted"/>
<dbReference type="EMBL" id="OCND01000012">
    <property type="protein sequence ID" value="SOD57063.1"/>
    <property type="molecule type" value="Genomic_DNA"/>
</dbReference>
<evidence type="ECO:0000313" key="7">
    <source>
        <dbReference type="EMBL" id="SOD57063.1"/>
    </source>
</evidence>
<evidence type="ECO:0000256" key="3">
    <source>
        <dbReference type="ARBA" id="ARBA00022692"/>
    </source>
</evidence>
<dbReference type="Pfam" id="PF02690">
    <property type="entry name" value="Na_Pi_cotrans"/>
    <property type="match status" value="1"/>
</dbReference>
<dbReference type="PANTHER" id="PTHR10010">
    <property type="entry name" value="SOLUTE CARRIER FAMILY 34 SODIUM PHOSPHATE , MEMBER 2-RELATED"/>
    <property type="match status" value="1"/>
</dbReference>
<feature type="transmembrane region" description="Helical" evidence="6">
    <location>
        <begin position="44"/>
        <end position="61"/>
    </location>
</feature>
<reference evidence="7 8" key="1">
    <citation type="submission" date="2017-09" db="EMBL/GenBank/DDBJ databases">
        <authorList>
            <person name="Ehlers B."/>
            <person name="Leendertz F.H."/>
        </authorList>
    </citation>
    <scope>NUCLEOTIDE SEQUENCE [LARGE SCALE GENOMIC DNA]</scope>
    <source>
        <strain evidence="7 8">CGMCC 1.10978</strain>
    </source>
</reference>
<dbReference type="Proteomes" id="UP000219374">
    <property type="component" value="Unassembled WGS sequence"/>
</dbReference>
<keyword evidence="2" id="KW-1003">Cell membrane</keyword>
<dbReference type="PANTHER" id="PTHR10010:SF46">
    <property type="entry name" value="SODIUM-DEPENDENT PHOSPHATE TRANSPORT PROTEIN 2B"/>
    <property type="match status" value="1"/>
</dbReference>
<dbReference type="AlphaFoldDB" id="A0A286DEK9"/>
<sequence length="315" mass="33320">MPAFQIAIAALAAIVLFLHALQGFNDELRRAGGAWLQDRLGRTAEYRLFGFMLGAGATALLQSSSATSSLTVALVDAGVLSFRSSLGVLLGANVGTTVTAWLVSFKLTGIGPLFIVLGTLLSLSPVRLRVVGKAVFYFGLIFFALDLISHALQPLQAQPGWQAVMQWADTPWTAVLIGLLATALIQSSSVVVGLAVLLAQQQQLPAESAIAMALGSNLGTTSTALIASLGMRGAARSSALANFAFNGATLVMLLPALPWLARYMAQLIPRPDMAVAVTHLGFNLLMAAIFLPLLGPLEPWLRWLERRAHAQVRPG</sequence>
<gene>
    <name evidence="7" type="ORF">SAMN06296416_1122</name>
</gene>
<name>A0A286DEK9_9GAMM</name>
<organism evidence="7 8">
    <name type="scientific">Pseudoxanthomonas wuyuanensis</name>
    <dbReference type="NCBI Taxonomy" id="1073196"/>
    <lineage>
        <taxon>Bacteria</taxon>
        <taxon>Pseudomonadati</taxon>
        <taxon>Pseudomonadota</taxon>
        <taxon>Gammaproteobacteria</taxon>
        <taxon>Lysobacterales</taxon>
        <taxon>Lysobacteraceae</taxon>
        <taxon>Pseudoxanthomonas</taxon>
    </lineage>
</organism>
<feature type="transmembrane region" description="Helical" evidence="6">
    <location>
        <begin position="98"/>
        <end position="123"/>
    </location>
</feature>
<protein>
    <submittedName>
        <fullName evidence="7">Na/Pi-cotransporter</fullName>
    </submittedName>
</protein>
<feature type="transmembrane region" description="Helical" evidence="6">
    <location>
        <begin position="135"/>
        <end position="152"/>
    </location>
</feature>
<feature type="transmembrane region" description="Helical" evidence="6">
    <location>
        <begin position="243"/>
        <end position="261"/>
    </location>
</feature>
<feature type="transmembrane region" description="Helical" evidence="6">
    <location>
        <begin position="273"/>
        <end position="294"/>
    </location>
</feature>
<dbReference type="GO" id="GO:0005886">
    <property type="term" value="C:plasma membrane"/>
    <property type="evidence" value="ECO:0007669"/>
    <property type="project" value="UniProtKB-SubCell"/>
</dbReference>
<dbReference type="GO" id="GO:0044341">
    <property type="term" value="P:sodium-dependent phosphate transport"/>
    <property type="evidence" value="ECO:0007669"/>
    <property type="project" value="InterPro"/>
</dbReference>
<evidence type="ECO:0000256" key="6">
    <source>
        <dbReference type="SAM" id="Phobius"/>
    </source>
</evidence>
<feature type="transmembrane region" description="Helical" evidence="6">
    <location>
        <begin position="172"/>
        <end position="198"/>
    </location>
</feature>
<evidence type="ECO:0000256" key="4">
    <source>
        <dbReference type="ARBA" id="ARBA00022989"/>
    </source>
</evidence>
<dbReference type="NCBIfam" id="NF037997">
    <property type="entry name" value="Na_Pi_symport"/>
    <property type="match status" value="1"/>
</dbReference>
<dbReference type="OrthoDB" id="9763003at2"/>
<evidence type="ECO:0000256" key="1">
    <source>
        <dbReference type="ARBA" id="ARBA00004651"/>
    </source>
</evidence>
<keyword evidence="5 6" id="KW-0472">Membrane</keyword>
<evidence type="ECO:0000256" key="5">
    <source>
        <dbReference type="ARBA" id="ARBA00023136"/>
    </source>
</evidence>
<keyword evidence="8" id="KW-1185">Reference proteome</keyword>
<keyword evidence="3 6" id="KW-0812">Transmembrane</keyword>
<dbReference type="GO" id="GO:0005436">
    <property type="term" value="F:sodium:phosphate symporter activity"/>
    <property type="evidence" value="ECO:0007669"/>
    <property type="project" value="InterPro"/>
</dbReference>
<dbReference type="RefSeq" id="WP_097123408.1">
    <property type="nucleotide sequence ID" value="NZ_OCND01000012.1"/>
</dbReference>
<comment type="subcellular location">
    <subcellularLocation>
        <location evidence="1">Cell membrane</location>
        <topology evidence="1">Multi-pass membrane protein</topology>
    </subcellularLocation>
</comment>
<evidence type="ECO:0000256" key="2">
    <source>
        <dbReference type="ARBA" id="ARBA00022475"/>
    </source>
</evidence>
<evidence type="ECO:0000313" key="8">
    <source>
        <dbReference type="Proteomes" id="UP000219374"/>
    </source>
</evidence>
<dbReference type="InterPro" id="IPR003841">
    <property type="entry name" value="Na/Pi_transpt"/>
</dbReference>